<dbReference type="KEGG" id="rhoz:GXP67_08075"/>
<evidence type="ECO:0000256" key="1">
    <source>
        <dbReference type="ARBA" id="ARBA00008136"/>
    </source>
</evidence>
<dbReference type="Proteomes" id="UP000480178">
    <property type="component" value="Chromosome"/>
</dbReference>
<reference evidence="9 10" key="1">
    <citation type="submission" date="2020-01" db="EMBL/GenBank/DDBJ databases">
        <authorList>
            <person name="Kim M.K."/>
        </authorList>
    </citation>
    <scope>NUCLEOTIDE SEQUENCE [LARGE SCALE GENOMIC DNA]</scope>
    <source>
        <strain evidence="9 10">172606-1</strain>
    </source>
</reference>
<dbReference type="InterPro" id="IPR036590">
    <property type="entry name" value="SRAP-like"/>
</dbReference>
<protein>
    <recommendedName>
        <fullName evidence="8">Abasic site processing protein</fullName>
        <ecNumber evidence="8">3.4.-.-</ecNumber>
    </recommendedName>
</protein>
<dbReference type="SUPFAM" id="SSF143081">
    <property type="entry name" value="BB1717-like"/>
    <property type="match status" value="1"/>
</dbReference>
<dbReference type="EMBL" id="CP048222">
    <property type="protein sequence ID" value="QHT66615.1"/>
    <property type="molecule type" value="Genomic_DNA"/>
</dbReference>
<evidence type="ECO:0000313" key="10">
    <source>
        <dbReference type="Proteomes" id="UP000480178"/>
    </source>
</evidence>
<evidence type="ECO:0000313" key="9">
    <source>
        <dbReference type="EMBL" id="QHT66615.1"/>
    </source>
</evidence>
<dbReference type="GO" id="GO:0008233">
    <property type="term" value="F:peptidase activity"/>
    <property type="evidence" value="ECO:0007669"/>
    <property type="project" value="UniProtKB-KW"/>
</dbReference>
<evidence type="ECO:0000256" key="4">
    <source>
        <dbReference type="ARBA" id="ARBA00022801"/>
    </source>
</evidence>
<evidence type="ECO:0000256" key="3">
    <source>
        <dbReference type="ARBA" id="ARBA00022763"/>
    </source>
</evidence>
<evidence type="ECO:0000256" key="5">
    <source>
        <dbReference type="ARBA" id="ARBA00023124"/>
    </source>
</evidence>
<accession>A0A6C0GF49</accession>
<keyword evidence="4 8" id="KW-0378">Hydrolase</keyword>
<gene>
    <name evidence="9" type="ORF">GXP67_08075</name>
</gene>
<dbReference type="GO" id="GO:0016829">
    <property type="term" value="F:lyase activity"/>
    <property type="evidence" value="ECO:0007669"/>
    <property type="project" value="UniProtKB-KW"/>
</dbReference>
<keyword evidence="6" id="KW-0238">DNA-binding</keyword>
<name>A0A6C0GF49_9BACT</name>
<dbReference type="InterPro" id="IPR003738">
    <property type="entry name" value="SRAP"/>
</dbReference>
<comment type="similarity">
    <text evidence="1 8">Belongs to the SOS response-associated peptidase family.</text>
</comment>
<dbReference type="AlphaFoldDB" id="A0A6C0GF49"/>
<keyword evidence="3" id="KW-0227">DNA damage</keyword>
<dbReference type="GO" id="GO:0106300">
    <property type="term" value="P:protein-DNA covalent cross-linking repair"/>
    <property type="evidence" value="ECO:0007669"/>
    <property type="project" value="InterPro"/>
</dbReference>
<keyword evidence="7" id="KW-0456">Lyase</keyword>
<organism evidence="9 10">
    <name type="scientific">Rhodocytophaga rosea</name>
    <dbReference type="NCBI Taxonomy" id="2704465"/>
    <lineage>
        <taxon>Bacteria</taxon>
        <taxon>Pseudomonadati</taxon>
        <taxon>Bacteroidota</taxon>
        <taxon>Cytophagia</taxon>
        <taxon>Cytophagales</taxon>
        <taxon>Rhodocytophagaceae</taxon>
        <taxon>Rhodocytophaga</taxon>
    </lineage>
</organism>
<evidence type="ECO:0000256" key="6">
    <source>
        <dbReference type="ARBA" id="ARBA00023125"/>
    </source>
</evidence>
<dbReference type="RefSeq" id="WP_162442669.1">
    <property type="nucleotide sequence ID" value="NZ_CP048222.1"/>
</dbReference>
<evidence type="ECO:0000256" key="8">
    <source>
        <dbReference type="RuleBase" id="RU364100"/>
    </source>
</evidence>
<dbReference type="Gene3D" id="3.90.1680.10">
    <property type="entry name" value="SOS response associated peptidase-like"/>
    <property type="match status" value="1"/>
</dbReference>
<keyword evidence="5" id="KW-0190">Covalent protein-DNA linkage</keyword>
<dbReference type="Pfam" id="PF02586">
    <property type="entry name" value="SRAP"/>
    <property type="match status" value="1"/>
</dbReference>
<dbReference type="GO" id="GO:0006508">
    <property type="term" value="P:proteolysis"/>
    <property type="evidence" value="ECO:0007669"/>
    <property type="project" value="UniProtKB-KW"/>
</dbReference>
<dbReference type="PANTHER" id="PTHR13604">
    <property type="entry name" value="DC12-RELATED"/>
    <property type="match status" value="1"/>
</dbReference>
<dbReference type="PANTHER" id="PTHR13604:SF0">
    <property type="entry name" value="ABASIC SITE PROCESSING PROTEIN HMCES"/>
    <property type="match status" value="1"/>
</dbReference>
<keyword evidence="10" id="KW-1185">Reference proteome</keyword>
<evidence type="ECO:0000256" key="2">
    <source>
        <dbReference type="ARBA" id="ARBA00022670"/>
    </source>
</evidence>
<dbReference type="GO" id="GO:0003697">
    <property type="term" value="F:single-stranded DNA binding"/>
    <property type="evidence" value="ECO:0007669"/>
    <property type="project" value="InterPro"/>
</dbReference>
<proteinExistence type="inferred from homology"/>
<evidence type="ECO:0000256" key="7">
    <source>
        <dbReference type="ARBA" id="ARBA00023239"/>
    </source>
</evidence>
<sequence>MCDRYSFALTKQKITRRFQVKVTQAPDINYNISPGNTVPVILSQPERHLDFFRWGLENQLAVNKKKAKLIHAIDTKMLVKQNRLQQITQNQRCLIPADGFYIWYKISRRSQVPYRVVLKWNMPFAFAGIWELYADTESQPSLRACSLFTTEANELLKKLQSTMPVILPLELENEWLNPEVSLHEAMQMLQTFPADKMNCFPVSAQINNPAFNSPELLQAVQATDQFGNYILFQE</sequence>
<dbReference type="EC" id="3.4.-.-" evidence="8"/>
<keyword evidence="2 8" id="KW-0645">Protease</keyword>